<proteinExistence type="predicted"/>
<dbReference type="PANTHER" id="PTHR39335">
    <property type="entry name" value="BLL4220 PROTEIN"/>
    <property type="match status" value="1"/>
</dbReference>
<dbReference type="InterPro" id="IPR005297">
    <property type="entry name" value="Lipoprotein_repeat"/>
</dbReference>
<evidence type="ECO:0000313" key="1">
    <source>
        <dbReference type="EMBL" id="QKM61478.1"/>
    </source>
</evidence>
<dbReference type="InterPro" id="IPR014558">
    <property type="entry name" value="UCP029720"/>
</dbReference>
<sequence>MLVVSSLAACVSLSGGQSIVKTEDGVLVSTNNMTLYTFDGDQAGSGKSTCNGGCAINWPPLLVDVNSTSYGSYSIIKRDDGKQQFAYKGKPLYYYSLDKKPGERNGDNALNGAWHIVRM</sequence>
<reference evidence="1 2" key="1">
    <citation type="submission" date="2018-04" db="EMBL/GenBank/DDBJ databases">
        <title>Polynucleobacter sp. UK-Long2-W17 genome.</title>
        <authorList>
            <person name="Hahn M.W."/>
        </authorList>
    </citation>
    <scope>NUCLEOTIDE SEQUENCE [LARGE SCALE GENOMIC DNA]</scope>
    <source>
        <strain evidence="1 2">UK-Long2-W17</strain>
    </source>
</reference>
<gene>
    <name evidence="1" type="ORF">DN92_01805</name>
</gene>
<dbReference type="Proteomes" id="UP000501090">
    <property type="component" value="Chromosome"/>
</dbReference>
<dbReference type="AlphaFoldDB" id="A0A6M9PQ12"/>
<dbReference type="EMBL" id="CP028940">
    <property type="protein sequence ID" value="QKM61478.1"/>
    <property type="molecule type" value="Genomic_DNA"/>
</dbReference>
<evidence type="ECO:0000313" key="2">
    <source>
        <dbReference type="Proteomes" id="UP000501090"/>
    </source>
</evidence>
<name>A0A6M9PQ12_9BURK</name>
<keyword evidence="2" id="KW-1185">Reference proteome</keyword>
<evidence type="ECO:0008006" key="3">
    <source>
        <dbReference type="Google" id="ProtNLM"/>
    </source>
</evidence>
<organism evidence="1 2">
    <name type="scientific">Polynucleobacter arcticus</name>
    <dbReference type="NCBI Taxonomy" id="1743165"/>
    <lineage>
        <taxon>Bacteria</taxon>
        <taxon>Pseudomonadati</taxon>
        <taxon>Pseudomonadota</taxon>
        <taxon>Betaproteobacteria</taxon>
        <taxon>Burkholderiales</taxon>
        <taxon>Burkholderiaceae</taxon>
        <taxon>Polynucleobacter</taxon>
    </lineage>
</organism>
<dbReference type="KEGG" id="pard:DN92_01805"/>
<dbReference type="Pfam" id="PF03640">
    <property type="entry name" value="Lipoprotein_15"/>
    <property type="match status" value="2"/>
</dbReference>
<dbReference type="GO" id="GO:0043448">
    <property type="term" value="P:alkane catabolic process"/>
    <property type="evidence" value="ECO:0007669"/>
    <property type="project" value="TreeGrafter"/>
</dbReference>
<dbReference type="PANTHER" id="PTHR39335:SF1">
    <property type="entry name" value="BLL4220 PROTEIN"/>
    <property type="match status" value="1"/>
</dbReference>
<dbReference type="PIRSF" id="PIRSF029720">
    <property type="entry name" value="UCP029720"/>
    <property type="match status" value="1"/>
</dbReference>
<protein>
    <recommendedName>
        <fullName evidence="3">Lipoprotein</fullName>
    </recommendedName>
</protein>
<accession>A0A6M9PQ12</accession>